<keyword evidence="1" id="KW-1133">Transmembrane helix</keyword>
<keyword evidence="1" id="KW-0472">Membrane</keyword>
<protein>
    <submittedName>
        <fullName evidence="2">Uncharacterized protein</fullName>
    </submittedName>
</protein>
<evidence type="ECO:0000256" key="1">
    <source>
        <dbReference type="SAM" id="Phobius"/>
    </source>
</evidence>
<reference evidence="2 3" key="1">
    <citation type="journal article" date="2018" name="Nat. Genet.">
        <title>The Rosa genome provides new insights in the design of modern roses.</title>
        <authorList>
            <person name="Bendahmane M."/>
        </authorList>
    </citation>
    <scope>NUCLEOTIDE SEQUENCE [LARGE SCALE GENOMIC DNA]</scope>
    <source>
        <strain evidence="3">cv. Old Blush</strain>
    </source>
</reference>
<feature type="transmembrane region" description="Helical" evidence="1">
    <location>
        <begin position="15"/>
        <end position="36"/>
    </location>
</feature>
<accession>A0A2P6PCI9</accession>
<name>A0A2P6PCI9_ROSCH</name>
<sequence length="50" mass="5152">MVSVGIGDLAEKPRIYAIIVTVAICFSGEILQFSAISGGEIGSIRSASSH</sequence>
<dbReference type="Gramene" id="PRQ19643">
    <property type="protein sequence ID" value="PRQ19643"/>
    <property type="gene ID" value="RchiOBHm_Chr7g0219491"/>
</dbReference>
<evidence type="ECO:0000313" key="2">
    <source>
        <dbReference type="EMBL" id="PRQ19643.1"/>
    </source>
</evidence>
<dbReference type="AlphaFoldDB" id="A0A2P6PCI9"/>
<keyword evidence="1" id="KW-0812">Transmembrane</keyword>
<keyword evidence="3" id="KW-1185">Reference proteome</keyword>
<dbReference type="EMBL" id="PDCK01000045">
    <property type="protein sequence ID" value="PRQ19643.1"/>
    <property type="molecule type" value="Genomic_DNA"/>
</dbReference>
<dbReference type="Proteomes" id="UP000238479">
    <property type="component" value="Chromosome 7"/>
</dbReference>
<evidence type="ECO:0000313" key="3">
    <source>
        <dbReference type="Proteomes" id="UP000238479"/>
    </source>
</evidence>
<gene>
    <name evidence="2" type="ORF">RchiOBHm_Chr7g0219491</name>
</gene>
<proteinExistence type="predicted"/>
<organism evidence="2 3">
    <name type="scientific">Rosa chinensis</name>
    <name type="common">China rose</name>
    <dbReference type="NCBI Taxonomy" id="74649"/>
    <lineage>
        <taxon>Eukaryota</taxon>
        <taxon>Viridiplantae</taxon>
        <taxon>Streptophyta</taxon>
        <taxon>Embryophyta</taxon>
        <taxon>Tracheophyta</taxon>
        <taxon>Spermatophyta</taxon>
        <taxon>Magnoliopsida</taxon>
        <taxon>eudicotyledons</taxon>
        <taxon>Gunneridae</taxon>
        <taxon>Pentapetalae</taxon>
        <taxon>rosids</taxon>
        <taxon>fabids</taxon>
        <taxon>Rosales</taxon>
        <taxon>Rosaceae</taxon>
        <taxon>Rosoideae</taxon>
        <taxon>Rosoideae incertae sedis</taxon>
        <taxon>Rosa</taxon>
    </lineage>
</organism>
<comment type="caution">
    <text evidence="2">The sequence shown here is derived from an EMBL/GenBank/DDBJ whole genome shotgun (WGS) entry which is preliminary data.</text>
</comment>